<keyword evidence="2" id="KW-0472">Membrane</keyword>
<organism evidence="3">
    <name type="scientific">uncultured Caudovirales phage</name>
    <dbReference type="NCBI Taxonomy" id="2100421"/>
    <lineage>
        <taxon>Viruses</taxon>
        <taxon>Duplodnaviria</taxon>
        <taxon>Heunggongvirae</taxon>
        <taxon>Uroviricota</taxon>
        <taxon>Caudoviricetes</taxon>
        <taxon>Peduoviridae</taxon>
        <taxon>Maltschvirus</taxon>
        <taxon>Maltschvirus maltsch</taxon>
    </lineage>
</organism>
<keyword evidence="2" id="KW-1133">Transmembrane helix</keyword>
<sequence length="142" mass="15263">MAEEQEPKKQEDWMQKQWRPLMAMMYMCVCAADFIVFPIMFTIVQFWETQAANDAFRQWQPLTLQGAGLFHMAMGAVLGITAFGRTQEKIAGAANTPAPAPATPTIAAPATIAVAAPVDSQPQVTTGFSGKLAPPAAAQPPL</sequence>
<keyword evidence="2" id="KW-0812">Transmembrane</keyword>
<feature type="transmembrane region" description="Helical" evidence="2">
    <location>
        <begin position="21"/>
        <end position="44"/>
    </location>
</feature>
<evidence type="ECO:0000313" key="3">
    <source>
        <dbReference type="EMBL" id="CAB5218775.1"/>
    </source>
</evidence>
<proteinExistence type="predicted"/>
<evidence type="ECO:0000256" key="2">
    <source>
        <dbReference type="SAM" id="Phobius"/>
    </source>
</evidence>
<reference evidence="3" key="1">
    <citation type="submission" date="2020-05" db="EMBL/GenBank/DDBJ databases">
        <authorList>
            <person name="Chiriac C."/>
            <person name="Salcher M."/>
            <person name="Ghai R."/>
            <person name="Kavagutti S V."/>
        </authorList>
    </citation>
    <scope>NUCLEOTIDE SEQUENCE</scope>
</reference>
<protein>
    <recommendedName>
        <fullName evidence="4">Holin of 3TMs, for gene-transfer release</fullName>
    </recommendedName>
</protein>
<gene>
    <name evidence="3" type="ORF">UFOVP218_142</name>
</gene>
<feature type="region of interest" description="Disordered" evidence="1">
    <location>
        <begin position="122"/>
        <end position="142"/>
    </location>
</feature>
<evidence type="ECO:0000256" key="1">
    <source>
        <dbReference type="SAM" id="MobiDB-lite"/>
    </source>
</evidence>
<feature type="transmembrane region" description="Helical" evidence="2">
    <location>
        <begin position="64"/>
        <end position="83"/>
    </location>
</feature>
<dbReference type="EMBL" id="LR798261">
    <property type="protein sequence ID" value="CAB5218775.1"/>
    <property type="molecule type" value="Genomic_DNA"/>
</dbReference>
<name>A0A6J7WPY4_9CAUD</name>
<accession>A0A6J7WPY4</accession>
<evidence type="ECO:0008006" key="4">
    <source>
        <dbReference type="Google" id="ProtNLM"/>
    </source>
</evidence>